<keyword evidence="2" id="KW-1185">Reference proteome</keyword>
<proteinExistence type="predicted"/>
<name>A0A0A6Z5B1_9CAUD</name>
<evidence type="ECO:0000313" key="2">
    <source>
        <dbReference type="Proteomes" id="UP000030740"/>
    </source>
</evidence>
<sequence>MTALEAAIKLREYGPSRCFSGICRNLHHLDADAYALFDVYLRVCSYNSTYPVEVNLMGMCPDYAEAYYASCGDKWVGAHGVARMQLLNDFINWLEPKK</sequence>
<accession>A0A0A6Z5B1</accession>
<organism evidence="1 2">
    <name type="scientific">Enterobacter phage phiKDA1</name>
    <dbReference type="NCBI Taxonomy" id="1147139"/>
    <lineage>
        <taxon>Viruses</taxon>
        <taxon>Duplodnaviria</taxon>
        <taxon>Heunggongvirae</taxon>
        <taxon>Uroviricota</taxon>
        <taxon>Caudoviricetes</taxon>
        <taxon>Autographivirales</taxon>
        <taxon>Autoscriptoviridae</taxon>
        <taxon>Slopekvirinae</taxon>
        <taxon>Koutsourovirus</taxon>
        <taxon>Koutsourovirus Pec</taxon>
        <taxon>Koutsourovirus KDA1</taxon>
    </lineage>
</organism>
<evidence type="ECO:0000313" key="1">
    <source>
        <dbReference type="EMBL" id="AFE86102.1"/>
    </source>
</evidence>
<protein>
    <submittedName>
        <fullName evidence="1">Uncharacterized protein</fullName>
    </submittedName>
</protein>
<dbReference type="EMBL" id="JQ267518">
    <property type="protein sequence ID" value="AFE86102.1"/>
    <property type="molecule type" value="Genomic_DNA"/>
</dbReference>
<dbReference type="Proteomes" id="UP000030740">
    <property type="component" value="Segment"/>
</dbReference>
<gene>
    <name evidence="1" type="ORF">phiKDA1_9</name>
</gene>
<reference evidence="1 2" key="1">
    <citation type="submission" date="2011-12" db="EMBL/GenBank/DDBJ databases">
        <title>Genome of multiresistant Enterobacter cloacae podovirus phiKDA1 - a new EPS depolymerase producing member of phiKMV supergroup.</title>
        <authorList>
            <person name="Dabrowski K."/>
            <person name="Hejnowicz M.S."/>
            <person name="Gajewska J."/>
            <person name="Lobocka M.B."/>
        </authorList>
    </citation>
    <scope>NUCLEOTIDE SEQUENCE [LARGE SCALE GENOMIC DNA]</scope>
</reference>